<feature type="transmembrane region" description="Helical" evidence="1">
    <location>
        <begin position="214"/>
        <end position="235"/>
    </location>
</feature>
<keyword evidence="1" id="KW-0812">Transmembrane</keyword>
<proteinExistence type="predicted"/>
<keyword evidence="1" id="KW-1133">Transmembrane helix</keyword>
<sequence length="239" mass="24656">MNAIFLLGLVLLGLMLLVGGAQGISNFLALLANTLLMILAVILMAGGFAPVGVAVVIGLLVLAVTIFMSTSHVQVATTAFVAALLVMAGVVVLVVGGTWLSHTAGFGPEDAEELEGYSLAIGVNFEQIAMASGLLGTLGAIAEAACAVAADVGELGAAATPAALRAVQETIIGTALNTLFFGFFGGFSALFIWFTQLHYPWLQVLNDQLFVGELIQVLFAVIAVALTVPITIWVAKRRA</sequence>
<evidence type="ECO:0000313" key="3">
    <source>
        <dbReference type="Proteomes" id="UP000051804"/>
    </source>
</evidence>
<reference evidence="2 3" key="1">
    <citation type="journal article" date="2015" name="Genome Announc.">
        <title>Expanding the biotechnology potential of lactobacilli through comparative genomics of 213 strains and associated genera.</title>
        <authorList>
            <person name="Sun Z."/>
            <person name="Harris H.M."/>
            <person name="McCann A."/>
            <person name="Guo C."/>
            <person name="Argimon S."/>
            <person name="Zhang W."/>
            <person name="Yang X."/>
            <person name="Jeffery I.B."/>
            <person name="Cooney J.C."/>
            <person name="Kagawa T.F."/>
            <person name="Liu W."/>
            <person name="Song Y."/>
            <person name="Salvetti E."/>
            <person name="Wrobel A."/>
            <person name="Rasinkangas P."/>
            <person name="Parkhill J."/>
            <person name="Rea M.C."/>
            <person name="O'Sullivan O."/>
            <person name="Ritari J."/>
            <person name="Douillard F.P."/>
            <person name="Paul Ross R."/>
            <person name="Yang R."/>
            <person name="Briner A.E."/>
            <person name="Felis G.E."/>
            <person name="de Vos W.M."/>
            <person name="Barrangou R."/>
            <person name="Klaenhammer T.R."/>
            <person name="Caufield P.W."/>
            <person name="Cui Y."/>
            <person name="Zhang H."/>
            <person name="O'Toole P.W."/>
        </authorList>
    </citation>
    <scope>NUCLEOTIDE SEQUENCE [LARGE SCALE GENOMIC DNA]</scope>
    <source>
        <strain evidence="2 3">JCM 17158</strain>
    </source>
</reference>
<comment type="caution">
    <text evidence="2">The sequence shown here is derived from an EMBL/GenBank/DDBJ whole genome shotgun (WGS) entry which is preliminary data.</text>
</comment>
<dbReference type="EMBL" id="AZDJ01000032">
    <property type="protein sequence ID" value="KRK70312.1"/>
    <property type="molecule type" value="Genomic_DNA"/>
</dbReference>
<name>A0A0R1JGT5_9LACO</name>
<dbReference type="PIRSF" id="PIRSF031503">
    <property type="entry name" value="UCP031503_mp"/>
    <property type="match status" value="1"/>
</dbReference>
<dbReference type="PATRIC" id="fig|1291734.4.peg.389"/>
<evidence type="ECO:0000256" key="1">
    <source>
        <dbReference type="SAM" id="Phobius"/>
    </source>
</evidence>
<keyword evidence="1" id="KW-0472">Membrane</keyword>
<dbReference type="AlphaFoldDB" id="A0A0R1JGT5"/>
<organism evidence="2 3">
    <name type="scientific">Lacticaseibacillus nasuensis JCM 17158</name>
    <dbReference type="NCBI Taxonomy" id="1291734"/>
    <lineage>
        <taxon>Bacteria</taxon>
        <taxon>Bacillati</taxon>
        <taxon>Bacillota</taxon>
        <taxon>Bacilli</taxon>
        <taxon>Lactobacillales</taxon>
        <taxon>Lactobacillaceae</taxon>
        <taxon>Lacticaseibacillus</taxon>
    </lineage>
</organism>
<gene>
    <name evidence="2" type="ORF">FD02_GL000375</name>
</gene>
<accession>A0A0R1JGT5</accession>
<dbReference type="Pfam" id="PF07907">
    <property type="entry name" value="YibE_F"/>
    <property type="match status" value="1"/>
</dbReference>
<dbReference type="PANTHER" id="PTHR41771:SF1">
    <property type="entry name" value="MEMBRANE PROTEIN"/>
    <property type="match status" value="1"/>
</dbReference>
<feature type="transmembrane region" description="Helical" evidence="1">
    <location>
        <begin position="79"/>
        <end position="100"/>
    </location>
</feature>
<feature type="transmembrane region" description="Helical" evidence="1">
    <location>
        <begin position="171"/>
        <end position="194"/>
    </location>
</feature>
<keyword evidence="3" id="KW-1185">Reference proteome</keyword>
<dbReference type="STRING" id="1291734.FD02_GL000375"/>
<dbReference type="InterPro" id="IPR014564">
    <property type="entry name" value="UCP031503_TM"/>
</dbReference>
<dbReference type="PANTHER" id="PTHR41771">
    <property type="entry name" value="MEMBRANE PROTEIN-RELATED"/>
    <property type="match status" value="1"/>
</dbReference>
<dbReference type="RefSeq" id="WP_054723384.1">
    <property type="nucleotide sequence ID" value="NZ_AZDJ01000032.1"/>
</dbReference>
<protein>
    <submittedName>
        <fullName evidence="2">Multitransmembrane protein</fullName>
    </submittedName>
</protein>
<feature type="transmembrane region" description="Helical" evidence="1">
    <location>
        <begin position="39"/>
        <end position="67"/>
    </location>
</feature>
<evidence type="ECO:0000313" key="2">
    <source>
        <dbReference type="EMBL" id="KRK70312.1"/>
    </source>
</evidence>
<dbReference type="InterPro" id="IPR012507">
    <property type="entry name" value="YibE_F"/>
</dbReference>
<dbReference type="Proteomes" id="UP000051804">
    <property type="component" value="Unassembled WGS sequence"/>
</dbReference>
<feature type="transmembrane region" description="Helical" evidence="1">
    <location>
        <begin position="128"/>
        <end position="150"/>
    </location>
</feature>